<evidence type="ECO:0000256" key="2">
    <source>
        <dbReference type="ARBA" id="ARBA00008163"/>
    </source>
</evidence>
<organism evidence="9 10">
    <name type="scientific">Ketobacter alkanivorans</name>
    <dbReference type="NCBI Taxonomy" id="1917421"/>
    <lineage>
        <taxon>Bacteria</taxon>
        <taxon>Pseudomonadati</taxon>
        <taxon>Pseudomonadota</taxon>
        <taxon>Gammaproteobacteria</taxon>
        <taxon>Pseudomonadales</taxon>
        <taxon>Ketobacteraceae</taxon>
        <taxon>Ketobacter</taxon>
    </lineage>
</organism>
<reference evidence="10" key="1">
    <citation type="submission" date="2017-08" db="EMBL/GenBank/DDBJ databases">
        <title>Direct submision.</title>
        <authorList>
            <person name="Kim S.-J."/>
            <person name="Rhee S.-K."/>
        </authorList>
    </citation>
    <scope>NUCLEOTIDE SEQUENCE [LARGE SCALE GENOMIC DNA]</scope>
    <source>
        <strain evidence="10">GI5</strain>
    </source>
</reference>
<dbReference type="PANTHER" id="PTHR35093">
    <property type="entry name" value="OUTER MEMBRANE PROTEIN NMB0088-RELATED"/>
    <property type="match status" value="1"/>
</dbReference>
<dbReference type="Gene3D" id="2.40.160.60">
    <property type="entry name" value="Outer membrane protein transport protein (OMPP1/FadL/TodX)"/>
    <property type="match status" value="1"/>
</dbReference>
<keyword evidence="3" id="KW-1134">Transmembrane beta strand</keyword>
<dbReference type="GO" id="GO:0009279">
    <property type="term" value="C:cell outer membrane"/>
    <property type="evidence" value="ECO:0007669"/>
    <property type="project" value="UniProtKB-SubCell"/>
</dbReference>
<evidence type="ECO:0008006" key="11">
    <source>
        <dbReference type="Google" id="ProtNLM"/>
    </source>
</evidence>
<dbReference type="Pfam" id="PF03349">
    <property type="entry name" value="Toluene_X"/>
    <property type="match status" value="1"/>
</dbReference>
<keyword evidence="5 8" id="KW-0732">Signal</keyword>
<feature type="signal peptide" evidence="8">
    <location>
        <begin position="1"/>
        <end position="31"/>
    </location>
</feature>
<accession>A0A2K9LHC9</accession>
<evidence type="ECO:0000256" key="5">
    <source>
        <dbReference type="ARBA" id="ARBA00022729"/>
    </source>
</evidence>
<evidence type="ECO:0000256" key="6">
    <source>
        <dbReference type="ARBA" id="ARBA00023136"/>
    </source>
</evidence>
<dbReference type="SUPFAM" id="SSF56935">
    <property type="entry name" value="Porins"/>
    <property type="match status" value="1"/>
</dbReference>
<proteinExistence type="inferred from homology"/>
<feature type="chain" id="PRO_5014934076" description="Aromatic hydrocarbon degradation protein" evidence="8">
    <location>
        <begin position="32"/>
        <end position="541"/>
    </location>
</feature>
<dbReference type="InterPro" id="IPR005017">
    <property type="entry name" value="OMPP1/FadL/TodX"/>
</dbReference>
<comment type="subcellular location">
    <subcellularLocation>
        <location evidence="1">Cell outer membrane</location>
        <topology evidence="1">Multi-pass membrane protein</topology>
    </subcellularLocation>
</comment>
<name>A0A2K9LHC9_9GAMM</name>
<keyword evidence="7" id="KW-0998">Cell outer membrane</keyword>
<dbReference type="OrthoDB" id="19849at2"/>
<evidence type="ECO:0000313" key="9">
    <source>
        <dbReference type="EMBL" id="AUM11561.1"/>
    </source>
</evidence>
<gene>
    <name evidence="9" type="ORF">Kalk_03630</name>
</gene>
<evidence type="ECO:0000256" key="4">
    <source>
        <dbReference type="ARBA" id="ARBA00022692"/>
    </source>
</evidence>
<protein>
    <recommendedName>
        <fullName evidence="11">Aromatic hydrocarbon degradation protein</fullName>
    </recommendedName>
</protein>
<dbReference type="AlphaFoldDB" id="A0A2K9LHC9"/>
<keyword evidence="10" id="KW-1185">Reference proteome</keyword>
<evidence type="ECO:0000256" key="1">
    <source>
        <dbReference type="ARBA" id="ARBA00004571"/>
    </source>
</evidence>
<sequence length="541" mass="59042">MIKCQDGSQPFGWLYRVCASALLVVSPLCSAALVDNLTIANPKALALGNAVTADPPGVDSIHFNPAGLARIQGREALFKLTAAYFNFKAEFGSYHPDAQAQIDTWGVGATDSVENSVSETDDIVIKVPFVDGRQEWPLPVMIVPTGGAAFRPAGKDYALGTAAFAPMAAGYVRDDDDPGRFMGKEMALTRITYFSPSIGFKLNDEWSVGAGIHFSYQGISAYTDLRVSHLLLGVVNTALDQIGSGSGCLGGAFTFCGESINPFEQSVTLEVDVETPLSVTAVFGALWEPTPWFTWGFVYHTEATNRMKGSYRMTYSDEWQGVFGAIKRDVPALTSLLGLPSGLAEQEGDASIDLKTPAHFATGVSVRVLPKWKINVDAKWTDWAVWEGLKIEYDKKQEFTAVAAALAPQYSTSDTLTIPRHYESVWNLAFGIEHQYSDRLALRAGWEPRKSSIPDDKQGVLLPIGDANLFTVGFGYDWQTDKHFDVAFGYLRAEADIPAGSSTNANSMDPYTNILYNPYSGLDIKTEATAYLFEASYSWQF</sequence>
<comment type="similarity">
    <text evidence="2">Belongs to the OmpP1/FadL family.</text>
</comment>
<keyword evidence="4" id="KW-0812">Transmembrane</keyword>
<dbReference type="KEGG" id="kak:Kalk_03630"/>
<dbReference type="GO" id="GO:0015483">
    <property type="term" value="F:long-chain fatty acid transporting porin activity"/>
    <property type="evidence" value="ECO:0007669"/>
    <property type="project" value="TreeGrafter"/>
</dbReference>
<dbReference type="PANTHER" id="PTHR35093:SF8">
    <property type="entry name" value="OUTER MEMBRANE PROTEIN NMB0088-RELATED"/>
    <property type="match status" value="1"/>
</dbReference>
<evidence type="ECO:0000256" key="7">
    <source>
        <dbReference type="ARBA" id="ARBA00023237"/>
    </source>
</evidence>
<evidence type="ECO:0000313" key="10">
    <source>
        <dbReference type="Proteomes" id="UP000235116"/>
    </source>
</evidence>
<dbReference type="Proteomes" id="UP000235116">
    <property type="component" value="Chromosome"/>
</dbReference>
<dbReference type="RefSeq" id="WP_101892901.1">
    <property type="nucleotide sequence ID" value="NZ_CP022684.1"/>
</dbReference>
<evidence type="ECO:0000256" key="8">
    <source>
        <dbReference type="SAM" id="SignalP"/>
    </source>
</evidence>
<evidence type="ECO:0000256" key="3">
    <source>
        <dbReference type="ARBA" id="ARBA00022452"/>
    </source>
</evidence>
<keyword evidence="6" id="KW-0472">Membrane</keyword>
<dbReference type="EMBL" id="CP022684">
    <property type="protein sequence ID" value="AUM11561.1"/>
    <property type="molecule type" value="Genomic_DNA"/>
</dbReference>